<dbReference type="PANTHER" id="PTHR43149">
    <property type="entry name" value="ENOYL-COA HYDRATASE"/>
    <property type="match status" value="1"/>
</dbReference>
<dbReference type="GO" id="GO:0016853">
    <property type="term" value="F:isomerase activity"/>
    <property type="evidence" value="ECO:0007669"/>
    <property type="project" value="UniProtKB-KW"/>
</dbReference>
<dbReference type="AlphaFoldDB" id="A0A5J4YX03"/>
<sequence length="283" mass="30261">MLRSARAGDGDVDCRIAVVTLDRPSQRNALTSAFFRECRDLFESFNGSDVRAVVIRSSGSDFCAGIDLELLVDMARRSDALSSGPGTSVAQVALGISKELESMQAAFDAIERCDAVVVAAVQGACLGSGLELVLAADITVCEAETATFGLIEPRLGLCADLGGIQRLGRKCSASSELAELMYTARIFDAETAARLGIVSRVSNHDAFAQAIEIARQVARHDALGVLGTKQNLRLVRDGHSMQHALLLQRLWSSSALQSPAILERGQQMLQAKRETTPNRASKL</sequence>
<dbReference type="SUPFAM" id="SSF52096">
    <property type="entry name" value="ClpP/crotonase"/>
    <property type="match status" value="1"/>
</dbReference>
<reference evidence="3" key="1">
    <citation type="journal article" date="2019" name="Nat. Commun.">
        <title>Expansion of phycobilisome linker gene families in mesophilic red algae.</title>
        <authorList>
            <person name="Lee J."/>
            <person name="Kim D."/>
            <person name="Bhattacharya D."/>
            <person name="Yoon H.S."/>
        </authorList>
    </citation>
    <scope>NUCLEOTIDE SEQUENCE [LARGE SCALE GENOMIC DNA]</scope>
    <source>
        <strain evidence="3">CCMP 1328</strain>
    </source>
</reference>
<comment type="similarity">
    <text evidence="1">Belongs to the enoyl-CoA hydratase/isomerase family.</text>
</comment>
<dbReference type="CDD" id="cd06558">
    <property type="entry name" value="crotonase-like"/>
    <property type="match status" value="1"/>
</dbReference>
<dbReference type="OrthoDB" id="14970at2759"/>
<comment type="caution">
    <text evidence="2">The sequence shown here is derived from an EMBL/GenBank/DDBJ whole genome shotgun (WGS) entry which is preliminary data.</text>
</comment>
<dbReference type="Pfam" id="PF00378">
    <property type="entry name" value="ECH_1"/>
    <property type="match status" value="1"/>
</dbReference>
<evidence type="ECO:0000256" key="1">
    <source>
        <dbReference type="ARBA" id="ARBA00005254"/>
    </source>
</evidence>
<name>A0A5J4YX03_PORPP</name>
<keyword evidence="2" id="KW-0413">Isomerase</keyword>
<dbReference type="InterPro" id="IPR001753">
    <property type="entry name" value="Enoyl-CoA_hydra/iso"/>
</dbReference>
<protein>
    <submittedName>
        <fullName evidence="2">Delta(3,5)-Delta(2,4)-dienoyl-CoA isomerase, mitochondrial</fullName>
    </submittedName>
</protein>
<dbReference type="EMBL" id="VRMN01000003">
    <property type="protein sequence ID" value="KAA8495490.1"/>
    <property type="molecule type" value="Genomic_DNA"/>
</dbReference>
<accession>A0A5J4YX03</accession>
<keyword evidence="3" id="KW-1185">Reference proteome</keyword>
<dbReference type="InterPro" id="IPR029045">
    <property type="entry name" value="ClpP/crotonase-like_dom_sf"/>
</dbReference>
<evidence type="ECO:0000313" key="2">
    <source>
        <dbReference type="EMBL" id="KAA8495490.1"/>
    </source>
</evidence>
<organism evidence="2 3">
    <name type="scientific">Porphyridium purpureum</name>
    <name type="common">Red alga</name>
    <name type="synonym">Porphyridium cruentum</name>
    <dbReference type="NCBI Taxonomy" id="35688"/>
    <lineage>
        <taxon>Eukaryota</taxon>
        <taxon>Rhodophyta</taxon>
        <taxon>Bangiophyceae</taxon>
        <taxon>Porphyridiales</taxon>
        <taxon>Porphyridiaceae</taxon>
        <taxon>Porphyridium</taxon>
    </lineage>
</organism>
<dbReference type="OMA" id="QEAFTWW"/>
<dbReference type="PANTHER" id="PTHR43149:SF1">
    <property type="entry name" value="DELTA(3,5)-DELTA(2,4)-DIENOYL-COA ISOMERASE, MITOCHONDRIAL"/>
    <property type="match status" value="1"/>
</dbReference>
<gene>
    <name evidence="2" type="ORF">FVE85_1645</name>
</gene>
<dbReference type="Gene3D" id="3.90.226.10">
    <property type="entry name" value="2-enoyl-CoA Hydratase, Chain A, domain 1"/>
    <property type="match status" value="1"/>
</dbReference>
<evidence type="ECO:0000313" key="3">
    <source>
        <dbReference type="Proteomes" id="UP000324585"/>
    </source>
</evidence>
<proteinExistence type="inferred from homology"/>
<dbReference type="Proteomes" id="UP000324585">
    <property type="component" value="Unassembled WGS sequence"/>
</dbReference>
<dbReference type="InterPro" id="IPR045002">
    <property type="entry name" value="Ech1-like"/>
</dbReference>